<accession>A0A8K0R7A0</accession>
<dbReference type="EMBL" id="JAGMVJ010000010">
    <property type="protein sequence ID" value="KAH7087195.1"/>
    <property type="molecule type" value="Genomic_DNA"/>
</dbReference>
<protein>
    <submittedName>
        <fullName evidence="1">Uncharacterized protein</fullName>
    </submittedName>
</protein>
<evidence type="ECO:0000313" key="2">
    <source>
        <dbReference type="Proteomes" id="UP000813461"/>
    </source>
</evidence>
<evidence type="ECO:0000313" key="1">
    <source>
        <dbReference type="EMBL" id="KAH7087195.1"/>
    </source>
</evidence>
<comment type="caution">
    <text evidence="1">The sequence shown here is derived from an EMBL/GenBank/DDBJ whole genome shotgun (WGS) entry which is preliminary data.</text>
</comment>
<sequence length="257" mass="29429">MAPSKASPLSKLPPSCTSLETCARVTKKAPRQRTTASKCLKRKDGLLNTAVSVRSEAMAMAKRNSIESPLLRFPAEIRTKIWKYTLGYHRVEIGHRNHKRSWPIGPTLQVYPLHPASRIPRIFVRPNFALPLVCRQAYAEASAYIYTLNTFSFDGRASFDRWLKHRPLGQKSMIASVNMPADYWYPYRRGQRQAFWQKLPNIKRIGVDMTVAIYGRPSLDSDIRTAQERIVKSMHEKEGSHVLIEWHNGVSGAMIFY</sequence>
<dbReference type="PANTHER" id="PTHR38790:SF4">
    <property type="entry name" value="2EXR DOMAIN-CONTAINING PROTEIN"/>
    <property type="match status" value="1"/>
</dbReference>
<dbReference type="OrthoDB" id="5413827at2759"/>
<proteinExistence type="predicted"/>
<keyword evidence="2" id="KW-1185">Reference proteome</keyword>
<organism evidence="1 2">
    <name type="scientific">Paraphoma chrysanthemicola</name>
    <dbReference type="NCBI Taxonomy" id="798071"/>
    <lineage>
        <taxon>Eukaryota</taxon>
        <taxon>Fungi</taxon>
        <taxon>Dikarya</taxon>
        <taxon>Ascomycota</taxon>
        <taxon>Pezizomycotina</taxon>
        <taxon>Dothideomycetes</taxon>
        <taxon>Pleosporomycetidae</taxon>
        <taxon>Pleosporales</taxon>
        <taxon>Pleosporineae</taxon>
        <taxon>Phaeosphaeriaceae</taxon>
        <taxon>Paraphoma</taxon>
    </lineage>
</organism>
<dbReference type="PANTHER" id="PTHR38790">
    <property type="entry name" value="2EXR DOMAIN-CONTAINING PROTEIN-RELATED"/>
    <property type="match status" value="1"/>
</dbReference>
<dbReference type="Proteomes" id="UP000813461">
    <property type="component" value="Unassembled WGS sequence"/>
</dbReference>
<name>A0A8K0R7A0_9PLEO</name>
<gene>
    <name evidence="1" type="ORF">FB567DRAFT_61544</name>
</gene>
<reference evidence="1" key="1">
    <citation type="journal article" date="2021" name="Nat. Commun.">
        <title>Genetic determinants of endophytism in the Arabidopsis root mycobiome.</title>
        <authorList>
            <person name="Mesny F."/>
            <person name="Miyauchi S."/>
            <person name="Thiergart T."/>
            <person name="Pickel B."/>
            <person name="Atanasova L."/>
            <person name="Karlsson M."/>
            <person name="Huettel B."/>
            <person name="Barry K.W."/>
            <person name="Haridas S."/>
            <person name="Chen C."/>
            <person name="Bauer D."/>
            <person name="Andreopoulos W."/>
            <person name="Pangilinan J."/>
            <person name="LaButti K."/>
            <person name="Riley R."/>
            <person name="Lipzen A."/>
            <person name="Clum A."/>
            <person name="Drula E."/>
            <person name="Henrissat B."/>
            <person name="Kohler A."/>
            <person name="Grigoriev I.V."/>
            <person name="Martin F.M."/>
            <person name="Hacquard S."/>
        </authorList>
    </citation>
    <scope>NUCLEOTIDE SEQUENCE</scope>
    <source>
        <strain evidence="1">MPI-SDFR-AT-0120</strain>
    </source>
</reference>
<dbReference type="AlphaFoldDB" id="A0A8K0R7A0"/>